<comment type="caution">
    <text evidence="1">The sequence shown here is derived from an EMBL/GenBank/DDBJ whole genome shotgun (WGS) entry which is preliminary data.</text>
</comment>
<dbReference type="SUPFAM" id="SSF103032">
    <property type="entry name" value="Hypothetical protein YwqG"/>
    <property type="match status" value="1"/>
</dbReference>
<evidence type="ECO:0000313" key="2">
    <source>
        <dbReference type="Proteomes" id="UP000284407"/>
    </source>
</evidence>
<sequence>MFGWLKKFMGGGGKYAPPPYLQGPLSDAELRRALERTSAPLVFSKPANIDPFATMFGTVRLAQQGEAWPSHGGTPMWPLCQINLTQAPLIPERLGDLSLITLFIAPDHATAPTRIIDTRNPDPAATWALRSYPTLGGLTIPKAPTHGSALSPRFGEWEGLRSDYANYDVAGQVIDTEKNDPGAYDWSATIQKTKLGGWPATVQSEPWWDYTKSRDNWDFVMQIENEPAAGWSGWGEGAAFIARSRQRPHLWAIDVQFT</sequence>
<proteinExistence type="predicted"/>
<dbReference type="STRING" id="1443111.Z949_538"/>
<name>A0A420DUA4_9RHOB</name>
<evidence type="ECO:0000313" key="1">
    <source>
        <dbReference type="EMBL" id="RKE97825.1"/>
    </source>
</evidence>
<gene>
    <name evidence="1" type="ORF">C8N30_2454</name>
</gene>
<dbReference type="Gene3D" id="2.30.320.10">
    <property type="entry name" value="YwqG-like"/>
    <property type="match status" value="1"/>
</dbReference>
<accession>A0A420DUA4</accession>
<reference evidence="1 2" key="1">
    <citation type="submission" date="2018-09" db="EMBL/GenBank/DDBJ databases">
        <title>Genomic Encyclopedia of Archaeal and Bacterial Type Strains, Phase II (KMG-II): from individual species to whole genera.</title>
        <authorList>
            <person name="Goeker M."/>
        </authorList>
    </citation>
    <scope>NUCLEOTIDE SEQUENCE [LARGE SCALE GENOMIC DNA]</scope>
    <source>
        <strain evidence="1 2">DSM 11458</strain>
    </source>
</reference>
<dbReference type="InterPro" id="IPR035948">
    <property type="entry name" value="YwqG-like_sf"/>
</dbReference>
<dbReference type="Proteomes" id="UP000284407">
    <property type="component" value="Unassembled WGS sequence"/>
</dbReference>
<dbReference type="AlphaFoldDB" id="A0A420DUA4"/>
<dbReference type="EMBL" id="RAQK01000001">
    <property type="protein sequence ID" value="RKE97825.1"/>
    <property type="molecule type" value="Genomic_DNA"/>
</dbReference>
<dbReference type="Pfam" id="PF09234">
    <property type="entry name" value="DUF1963"/>
    <property type="match status" value="1"/>
</dbReference>
<organism evidence="1 2">
    <name type="scientific">Sulfitobacter guttiformis</name>
    <dbReference type="NCBI Taxonomy" id="74349"/>
    <lineage>
        <taxon>Bacteria</taxon>
        <taxon>Pseudomonadati</taxon>
        <taxon>Pseudomonadota</taxon>
        <taxon>Alphaproteobacteria</taxon>
        <taxon>Rhodobacterales</taxon>
        <taxon>Roseobacteraceae</taxon>
        <taxon>Sulfitobacter</taxon>
    </lineage>
</organism>
<dbReference type="InterPro" id="IPR015315">
    <property type="entry name" value="DUF1963"/>
</dbReference>
<dbReference type="RefSeq" id="WP_025061210.1">
    <property type="nucleotide sequence ID" value="NZ_RAQK01000001.1"/>
</dbReference>
<dbReference type="OrthoDB" id="8792814at2"/>
<protein>
    <submittedName>
        <fullName evidence="1">Uncharacterized protein DUF1963</fullName>
    </submittedName>
</protein>
<keyword evidence="2" id="KW-1185">Reference proteome</keyword>